<keyword evidence="2" id="KW-0349">Heme</keyword>
<dbReference type="InterPro" id="IPR036396">
    <property type="entry name" value="Cyt_P450_sf"/>
</dbReference>
<dbReference type="Gene3D" id="1.20.120.1020">
    <property type="entry name" value="Prion-inhibition and propagation, HeLo domain"/>
    <property type="match status" value="1"/>
</dbReference>
<dbReference type="Proteomes" id="UP001444661">
    <property type="component" value="Unassembled WGS sequence"/>
</dbReference>
<evidence type="ECO:0000313" key="7">
    <source>
        <dbReference type="EMBL" id="KAK8045350.1"/>
    </source>
</evidence>
<dbReference type="PANTHER" id="PTHR24305:SF85">
    <property type="entry name" value="P450, PUTATIVE (EUROFUNG)-RELATED"/>
    <property type="match status" value="1"/>
</dbReference>
<dbReference type="InterPro" id="IPR002401">
    <property type="entry name" value="Cyt_P450_E_grp-I"/>
</dbReference>
<evidence type="ECO:0000313" key="8">
    <source>
        <dbReference type="Proteomes" id="UP001444661"/>
    </source>
</evidence>
<feature type="region of interest" description="Disordered" evidence="5">
    <location>
        <begin position="887"/>
        <end position="943"/>
    </location>
</feature>
<keyword evidence="3" id="KW-0479">Metal-binding</keyword>
<keyword evidence="4" id="KW-0408">Iron</keyword>
<proteinExistence type="predicted"/>
<evidence type="ECO:0000259" key="6">
    <source>
        <dbReference type="Pfam" id="PF14479"/>
    </source>
</evidence>
<feature type="compositionally biased region" description="Basic and acidic residues" evidence="5">
    <location>
        <begin position="921"/>
        <end position="934"/>
    </location>
</feature>
<dbReference type="PRINTS" id="PR00463">
    <property type="entry name" value="EP450I"/>
</dbReference>
<dbReference type="PRINTS" id="PR00385">
    <property type="entry name" value="P450"/>
</dbReference>
<dbReference type="SUPFAM" id="SSF48264">
    <property type="entry name" value="Cytochrome P450"/>
    <property type="match status" value="1"/>
</dbReference>
<gene>
    <name evidence="7" type="ORF">PG993_005374</name>
</gene>
<organism evidence="7 8">
    <name type="scientific">Apiospora rasikravindrae</name>
    <dbReference type="NCBI Taxonomy" id="990691"/>
    <lineage>
        <taxon>Eukaryota</taxon>
        <taxon>Fungi</taxon>
        <taxon>Dikarya</taxon>
        <taxon>Ascomycota</taxon>
        <taxon>Pezizomycotina</taxon>
        <taxon>Sordariomycetes</taxon>
        <taxon>Xylariomycetidae</taxon>
        <taxon>Amphisphaeriales</taxon>
        <taxon>Apiosporaceae</taxon>
        <taxon>Apiospora</taxon>
    </lineage>
</organism>
<dbReference type="Pfam" id="PF14479">
    <property type="entry name" value="HeLo"/>
    <property type="match status" value="1"/>
</dbReference>
<dbReference type="PANTHER" id="PTHR24305">
    <property type="entry name" value="CYTOCHROME P450"/>
    <property type="match status" value="1"/>
</dbReference>
<evidence type="ECO:0000256" key="2">
    <source>
        <dbReference type="ARBA" id="ARBA00022617"/>
    </source>
</evidence>
<evidence type="ECO:0000256" key="4">
    <source>
        <dbReference type="ARBA" id="ARBA00023004"/>
    </source>
</evidence>
<reference evidence="7 8" key="1">
    <citation type="submission" date="2023-01" db="EMBL/GenBank/DDBJ databases">
        <title>Analysis of 21 Apiospora genomes using comparative genomics revels a genus with tremendous synthesis potential of carbohydrate active enzymes and secondary metabolites.</title>
        <authorList>
            <person name="Sorensen T."/>
        </authorList>
    </citation>
    <scope>NUCLEOTIDE SEQUENCE [LARGE SCALE GENOMIC DNA]</scope>
    <source>
        <strain evidence="7 8">CBS 33761</strain>
    </source>
</reference>
<evidence type="ECO:0000256" key="3">
    <source>
        <dbReference type="ARBA" id="ARBA00022723"/>
    </source>
</evidence>
<evidence type="ECO:0000256" key="1">
    <source>
        <dbReference type="ARBA" id="ARBA00001971"/>
    </source>
</evidence>
<feature type="compositionally biased region" description="Basic and acidic residues" evidence="5">
    <location>
        <begin position="888"/>
        <end position="898"/>
    </location>
</feature>
<comment type="cofactor">
    <cofactor evidence="1">
        <name>heme</name>
        <dbReference type="ChEBI" id="CHEBI:30413"/>
    </cofactor>
</comment>
<feature type="domain" description="Prion-inhibition and propagation HeLo" evidence="6">
    <location>
        <begin position="516"/>
        <end position="653"/>
    </location>
</feature>
<evidence type="ECO:0000256" key="5">
    <source>
        <dbReference type="SAM" id="MobiDB-lite"/>
    </source>
</evidence>
<name>A0ABR1THD4_9PEZI</name>
<accession>A0ABR1THD4</accession>
<dbReference type="InterPro" id="IPR050121">
    <property type="entry name" value="Cytochrome_P450_monoxygenase"/>
</dbReference>
<dbReference type="PROSITE" id="PS00086">
    <property type="entry name" value="CYTOCHROME_P450"/>
    <property type="match status" value="1"/>
</dbReference>
<keyword evidence="8" id="KW-1185">Reference proteome</keyword>
<dbReference type="InterPro" id="IPR001128">
    <property type="entry name" value="Cyt_P450"/>
</dbReference>
<dbReference type="InterPro" id="IPR029498">
    <property type="entry name" value="HeLo_dom"/>
</dbReference>
<dbReference type="Gene3D" id="1.10.630.10">
    <property type="entry name" value="Cytochrome P450"/>
    <property type="match status" value="1"/>
</dbReference>
<protein>
    <submittedName>
        <fullName evidence="7">Flavonoid 3'-5'-hydroxylase</fullName>
    </submittedName>
</protein>
<sequence>MALLSFVNFALLGVVYVLSKVVYQVVYNHFFHPLAKFPGPFWAGVTRLWLTYHNVKTDEVEVVQALHKKHGPVVRITPSLLIVADATKLPDIYSRHANKSKHYITGSFGETESMFNMQDSKTHSYFRKIAAGPYSFSNIKRMEPLIDANIAKWIGKLDGLFAQTGKTCDFANWAVYMAYDIISEVGFGAPFGFIDQETDVGGLIQGFHDGLVPFGIMARLYPFTNWVKSTFLGKYLVASPEQDSGIGTLMRFRDKLIAKRYADIENGKTDGRIDLLQTFIEARDDNGEPLDLEYIRAEILLVLMAGADTTGTAFQALMREILSNQDVYKKLTAELDAATSQGKLSAIPQYDEVMQHCPYYIAVVKESMRLHPSAPNIFPRLAPKGGLELFGQFVPEGMEVTCNPYIVHRDPRIYGEDAEDFRPERWLEDPERAKEYNKYNMAFGYGARVCLGREIANMELFKAPLQFFRTFKPTVVSKGDYIYKGVSLTTRTWMSSSRSGRAWLDRLNKPPMEVAGLAVGAIALVNLFKDAIDVFSYISAAKSLGDDCEILDTMLDIEKLMLLQWAERVQLLHGDRGRRLDNFATRQVVSRVLGSIHLLLSKGSGLQHRYGVEKVENGQSSAVAVFPVRKPTAKSNSCTELSAGITGMQRHTDYQDPYKRMNQISTLSRGTLFRMMLADQTLCKETVDILLEFSRFTLQFAVNIPENSYAHPLFRAVYRDYETFYASDKPSENSAMHLSLALAIELDMNNVVKFWASKGSLIKMEGKFPLLYPAFEKPYVCAFEAFPLDVSPCMVRRLLDEGANPNTRFTVKGFSSTTPWINWLRNQGTYPTPPQVAVEITRLFMEAGADLDTSQDELSQAIDGLLNPGFTDVVAVIRQGRAQLYQTDRQKIEKRPFDDGNEPEDYEPPSMSMYPQKRAKIKNEVKRSGTEEAGRQGPSESSS</sequence>
<dbReference type="InterPro" id="IPR038305">
    <property type="entry name" value="HeLo_sf"/>
</dbReference>
<dbReference type="EMBL" id="JAQQWK010000003">
    <property type="protein sequence ID" value="KAK8045350.1"/>
    <property type="molecule type" value="Genomic_DNA"/>
</dbReference>
<comment type="caution">
    <text evidence="7">The sequence shown here is derived from an EMBL/GenBank/DDBJ whole genome shotgun (WGS) entry which is preliminary data.</text>
</comment>
<dbReference type="Pfam" id="PF00067">
    <property type="entry name" value="p450"/>
    <property type="match status" value="1"/>
</dbReference>
<dbReference type="InterPro" id="IPR017972">
    <property type="entry name" value="Cyt_P450_CS"/>
</dbReference>
<dbReference type="CDD" id="cd11060">
    <property type="entry name" value="CYP57A1-like"/>
    <property type="match status" value="1"/>
</dbReference>